<dbReference type="AlphaFoldDB" id="A0AAV0ZIS7"/>
<organism evidence="8 9">
    <name type="scientific">Vicia faba</name>
    <name type="common">Broad bean</name>
    <name type="synonym">Faba vulgaris</name>
    <dbReference type="NCBI Taxonomy" id="3906"/>
    <lineage>
        <taxon>Eukaryota</taxon>
        <taxon>Viridiplantae</taxon>
        <taxon>Streptophyta</taxon>
        <taxon>Embryophyta</taxon>
        <taxon>Tracheophyta</taxon>
        <taxon>Spermatophyta</taxon>
        <taxon>Magnoliopsida</taxon>
        <taxon>eudicotyledons</taxon>
        <taxon>Gunneridae</taxon>
        <taxon>Pentapetalae</taxon>
        <taxon>rosids</taxon>
        <taxon>fabids</taxon>
        <taxon>Fabales</taxon>
        <taxon>Fabaceae</taxon>
        <taxon>Papilionoideae</taxon>
        <taxon>50 kb inversion clade</taxon>
        <taxon>NPAAA clade</taxon>
        <taxon>Hologalegina</taxon>
        <taxon>IRL clade</taxon>
        <taxon>Fabeae</taxon>
        <taxon>Vicia</taxon>
    </lineage>
</organism>
<feature type="compositionally biased region" description="Polar residues" evidence="5">
    <location>
        <begin position="21"/>
        <end position="30"/>
    </location>
</feature>
<dbReference type="Proteomes" id="UP001157006">
    <property type="component" value="Chromosome 2"/>
</dbReference>
<feature type="domain" description="RST" evidence="7">
    <location>
        <begin position="242"/>
        <end position="313"/>
    </location>
</feature>
<keyword evidence="9" id="KW-1185">Reference proteome</keyword>
<name>A0AAV0ZIS7_VICFA</name>
<evidence type="ECO:0000256" key="1">
    <source>
        <dbReference type="ARBA" id="ARBA00004123"/>
    </source>
</evidence>
<dbReference type="PROSITE" id="PS51059">
    <property type="entry name" value="PARP_CATALYTIC"/>
    <property type="match status" value="1"/>
</dbReference>
<dbReference type="InterPro" id="IPR022003">
    <property type="entry name" value="RST"/>
</dbReference>
<dbReference type="GO" id="GO:0005634">
    <property type="term" value="C:nucleus"/>
    <property type="evidence" value="ECO:0007669"/>
    <property type="project" value="UniProtKB-SubCell"/>
</dbReference>
<feature type="compositionally biased region" description="Polar residues" evidence="5">
    <location>
        <begin position="1"/>
        <end position="11"/>
    </location>
</feature>
<dbReference type="GO" id="GO:0003950">
    <property type="term" value="F:NAD+ poly-ADP-ribosyltransferase activity"/>
    <property type="evidence" value="ECO:0007669"/>
    <property type="project" value="InterPro"/>
</dbReference>
<accession>A0AAV0ZIS7</accession>
<gene>
    <name evidence="8" type="ORF">VFH_II092080</name>
</gene>
<evidence type="ECO:0000256" key="3">
    <source>
        <dbReference type="ARBA" id="ARBA00023016"/>
    </source>
</evidence>
<dbReference type="InterPro" id="IPR012317">
    <property type="entry name" value="Poly(ADP-ribose)pol_cat_dom"/>
</dbReference>
<dbReference type="Pfam" id="PF12174">
    <property type="entry name" value="RST"/>
    <property type="match status" value="1"/>
</dbReference>
<comment type="subcellular location">
    <subcellularLocation>
        <location evidence="1">Nucleus</location>
    </subcellularLocation>
</comment>
<feature type="domain" description="PARP catalytic" evidence="6">
    <location>
        <begin position="29"/>
        <end position="248"/>
    </location>
</feature>
<protein>
    <recommendedName>
        <fullName evidence="10">Inactive poly [ADP-ribose] polymerase SRO5</fullName>
    </recommendedName>
</protein>
<dbReference type="Gene3D" id="3.90.228.10">
    <property type="match status" value="1"/>
</dbReference>
<dbReference type="InterPro" id="IPR044964">
    <property type="entry name" value="RCD1/SRO1-5"/>
</dbReference>
<evidence type="ECO:0008006" key="10">
    <source>
        <dbReference type="Google" id="ProtNLM"/>
    </source>
</evidence>
<dbReference type="SUPFAM" id="SSF56399">
    <property type="entry name" value="ADP-ribosylation"/>
    <property type="match status" value="1"/>
</dbReference>
<evidence type="ECO:0000256" key="2">
    <source>
        <dbReference type="ARBA" id="ARBA00022473"/>
    </source>
</evidence>
<keyword evidence="4" id="KW-0539">Nucleus</keyword>
<evidence type="ECO:0000256" key="5">
    <source>
        <dbReference type="SAM" id="MobiDB-lite"/>
    </source>
</evidence>
<proteinExistence type="predicted"/>
<dbReference type="PANTHER" id="PTHR32263:SF23">
    <property type="entry name" value="INACTIVE POLY [ADP-RIBOSE] POLYMERASE SRO4"/>
    <property type="match status" value="1"/>
</dbReference>
<dbReference type="PROSITE" id="PS51879">
    <property type="entry name" value="RST"/>
    <property type="match status" value="1"/>
</dbReference>
<feature type="region of interest" description="Disordered" evidence="5">
    <location>
        <begin position="1"/>
        <end position="30"/>
    </location>
</feature>
<dbReference type="EMBL" id="OX451737">
    <property type="protein sequence ID" value="CAI8597664.1"/>
    <property type="molecule type" value="Genomic_DNA"/>
</dbReference>
<evidence type="ECO:0000313" key="8">
    <source>
        <dbReference type="EMBL" id="CAI8597664.1"/>
    </source>
</evidence>
<evidence type="ECO:0000313" key="9">
    <source>
        <dbReference type="Proteomes" id="UP001157006"/>
    </source>
</evidence>
<sequence length="325" mass="36512">MDSTSAFPQQQEMHDLHAEDSSTVSDCESGVSGNTRELQLNSDSFLVRLGEGDVVHDLIKTRFLRGLGLLANQTEILAVHRNACSDVVSQARLQSFHVYAGAVSKLRGGDSNVKYAWYGTSCENDVRDILSNGFSHVHGQSLCLSPDDSPLQSVKSCFVGRDGVRHLILCRVILGRTEIVKPDTKQCYPSSENYDSGVDSFSAPTKYMIWSSRMNTHVWPAYVISFRVPSFKGIEMNEEEHVRPTSPWMPFQNLISVLSKDLPSLDIALISKFYKAKKERKISRHELIQKVRQIAGDKLLISAIKSYRAKKKPTKFQQTRSKNDN</sequence>
<keyword evidence="3" id="KW-0346">Stress response</keyword>
<reference evidence="8 9" key="1">
    <citation type="submission" date="2023-01" db="EMBL/GenBank/DDBJ databases">
        <authorList>
            <person name="Kreplak J."/>
        </authorList>
    </citation>
    <scope>NUCLEOTIDE SEQUENCE [LARGE SCALE GENOMIC DNA]</scope>
</reference>
<evidence type="ECO:0000259" key="6">
    <source>
        <dbReference type="PROSITE" id="PS51059"/>
    </source>
</evidence>
<keyword evidence="2" id="KW-0217">Developmental protein</keyword>
<evidence type="ECO:0000256" key="4">
    <source>
        <dbReference type="ARBA" id="ARBA00023242"/>
    </source>
</evidence>
<dbReference type="PANTHER" id="PTHR32263">
    <property type="entry name" value="INACTIVE POLY [ADP-RIBOSE] POLYMERASE SRO4-RELATED"/>
    <property type="match status" value="1"/>
</dbReference>
<evidence type="ECO:0000259" key="7">
    <source>
        <dbReference type="PROSITE" id="PS51879"/>
    </source>
</evidence>